<evidence type="ECO:0000256" key="1">
    <source>
        <dbReference type="SAM" id="MobiDB-lite"/>
    </source>
</evidence>
<gene>
    <name evidence="2" type="ORF">AWC12_03090</name>
</gene>
<reference evidence="2 3" key="1">
    <citation type="submission" date="2016-01" db="EMBL/GenBank/DDBJ databases">
        <title>The new phylogeny of the genus Mycobacterium.</title>
        <authorList>
            <person name="Tarcisio F."/>
            <person name="Conor M."/>
            <person name="Antonella G."/>
            <person name="Elisabetta G."/>
            <person name="Giulia F.S."/>
            <person name="Sara T."/>
            <person name="Anna F."/>
            <person name="Clotilde B."/>
            <person name="Roberto B."/>
            <person name="Veronica D.S."/>
            <person name="Fabio R."/>
            <person name="Monica P."/>
            <person name="Olivier J."/>
            <person name="Enrico T."/>
            <person name="Nicola S."/>
        </authorList>
    </citation>
    <scope>NUCLEOTIDE SEQUENCE [LARGE SCALE GENOMIC DNA]</scope>
    <source>
        <strain evidence="2 3">DSM 45541</strain>
    </source>
</reference>
<name>A0A1X1X055_MYCIR</name>
<protein>
    <submittedName>
        <fullName evidence="2">Uncharacterized protein</fullName>
    </submittedName>
</protein>
<dbReference type="RefSeq" id="WP_085172046.1">
    <property type="nucleotide sequence ID" value="NZ_LQPC01000011.1"/>
</dbReference>
<feature type="region of interest" description="Disordered" evidence="1">
    <location>
        <begin position="1"/>
        <end position="67"/>
    </location>
</feature>
<dbReference type="EMBL" id="LQPC01000011">
    <property type="protein sequence ID" value="ORV92060.1"/>
    <property type="molecule type" value="Genomic_DNA"/>
</dbReference>
<evidence type="ECO:0000313" key="2">
    <source>
        <dbReference type="EMBL" id="ORV92060.1"/>
    </source>
</evidence>
<feature type="compositionally biased region" description="Polar residues" evidence="1">
    <location>
        <begin position="20"/>
        <end position="37"/>
    </location>
</feature>
<sequence>MSKGHHRSAISGRFVKASTAARNPRTTVTERGANHSSGTHHRSAITGKFVKASTAARNPKTTVTERG</sequence>
<accession>A0A1X1X055</accession>
<dbReference type="AlphaFoldDB" id="A0A1X1X055"/>
<dbReference type="Proteomes" id="UP000193622">
    <property type="component" value="Unassembled WGS sequence"/>
</dbReference>
<proteinExistence type="predicted"/>
<feature type="compositionally biased region" description="Polar residues" evidence="1">
    <location>
        <begin position="55"/>
        <end position="67"/>
    </location>
</feature>
<comment type="caution">
    <text evidence="2">The sequence shown here is derived from an EMBL/GenBank/DDBJ whole genome shotgun (WGS) entry which is preliminary data.</text>
</comment>
<evidence type="ECO:0000313" key="3">
    <source>
        <dbReference type="Proteomes" id="UP000193622"/>
    </source>
</evidence>
<organism evidence="2 3">
    <name type="scientific">Mycolicibacterium iranicum</name>
    <name type="common">Mycobacterium iranicum</name>
    <dbReference type="NCBI Taxonomy" id="912594"/>
    <lineage>
        <taxon>Bacteria</taxon>
        <taxon>Bacillati</taxon>
        <taxon>Actinomycetota</taxon>
        <taxon>Actinomycetes</taxon>
        <taxon>Mycobacteriales</taxon>
        <taxon>Mycobacteriaceae</taxon>
        <taxon>Mycolicibacterium</taxon>
    </lineage>
</organism>